<evidence type="ECO:0000313" key="4">
    <source>
        <dbReference type="Proteomes" id="UP000234855"/>
    </source>
</evidence>
<feature type="domain" description="DNA primase/polymerase bifunctional N-terminal" evidence="2">
    <location>
        <begin position="54"/>
        <end position="182"/>
    </location>
</feature>
<evidence type="ECO:0000259" key="2">
    <source>
        <dbReference type="Pfam" id="PF09250"/>
    </source>
</evidence>
<gene>
    <name evidence="3" type="ORF">Tam1G_1865</name>
</gene>
<comment type="caution">
    <text evidence="3">The sequence shown here is derived from an EMBL/GenBank/DDBJ whole genome shotgun (WGS) entry which is preliminary data.</text>
</comment>
<dbReference type="SUPFAM" id="SSF56747">
    <property type="entry name" value="Prim-pol domain"/>
    <property type="match status" value="1"/>
</dbReference>
<feature type="compositionally biased region" description="Polar residues" evidence="1">
    <location>
        <begin position="61"/>
        <end position="81"/>
    </location>
</feature>
<organism evidence="3 4">
    <name type="scientific">Bifidobacterium imperatoris</name>
    <dbReference type="NCBI Taxonomy" id="2020965"/>
    <lineage>
        <taxon>Bacteria</taxon>
        <taxon>Bacillati</taxon>
        <taxon>Actinomycetota</taxon>
        <taxon>Actinomycetes</taxon>
        <taxon>Bifidobacteriales</taxon>
        <taxon>Bifidobacteriaceae</taxon>
        <taxon>Bifidobacterium</taxon>
    </lineage>
</organism>
<dbReference type="RefSeq" id="WP_242689643.1">
    <property type="nucleotide sequence ID" value="NZ_CP071591.1"/>
</dbReference>
<reference evidence="3 4" key="1">
    <citation type="submission" date="2017-07" db="EMBL/GenBank/DDBJ databases">
        <title>Bifidobacterium novel species.</title>
        <authorList>
            <person name="Lugli G.A."/>
            <person name="Milani C."/>
            <person name="Duranti S."/>
            <person name="Mangifesta M."/>
        </authorList>
    </citation>
    <scope>NUCLEOTIDE SEQUENCE [LARGE SCALE GENOMIC DNA]</scope>
    <source>
        <strain evidence="3 4">45</strain>
    </source>
</reference>
<evidence type="ECO:0000313" key="3">
    <source>
        <dbReference type="EMBL" id="PLS24081.1"/>
    </source>
</evidence>
<dbReference type="InterPro" id="IPR015330">
    <property type="entry name" value="DNA_primase/pol_bifunc_N"/>
</dbReference>
<accession>A0A2N5IQ34</accession>
<name>A0A2N5IQ34_9BIFI</name>
<feature type="region of interest" description="Disordered" evidence="1">
    <location>
        <begin position="58"/>
        <end position="81"/>
    </location>
</feature>
<dbReference type="Proteomes" id="UP000234855">
    <property type="component" value="Unassembled WGS sequence"/>
</dbReference>
<sequence>MTCCEYCHKEIEQASGRGRKRRYCCDACRQAAHRHGKPMPVPCEMALADRWMRWKRVTRGDGTTKQPITTDGKPASSTDPSTWTALEQAENSTTGDGLGFALGNGFACIDLDHCYDNRGHLTDWAKMLIAPVAGRTYIEISPSGDGLHIWGTAPQQTGIRIRNTLGMNIEAYTQGRYMTYTGRTFRDSPTKLADLTFLLAVIPKLA</sequence>
<evidence type="ECO:0000256" key="1">
    <source>
        <dbReference type="SAM" id="MobiDB-lite"/>
    </source>
</evidence>
<dbReference type="Pfam" id="PF09250">
    <property type="entry name" value="Prim-Pol"/>
    <property type="match status" value="1"/>
</dbReference>
<protein>
    <recommendedName>
        <fullName evidence="2">DNA primase/polymerase bifunctional N-terminal domain-containing protein</fullName>
    </recommendedName>
</protein>
<proteinExistence type="predicted"/>
<dbReference type="EMBL" id="NMWV01000028">
    <property type="protein sequence ID" value="PLS24081.1"/>
    <property type="molecule type" value="Genomic_DNA"/>
</dbReference>
<dbReference type="AlphaFoldDB" id="A0A2N5IQ34"/>